<dbReference type="Proteomes" id="UP000261016">
    <property type="component" value="Unassembled WGS sequence"/>
</dbReference>
<name>A0A8B2ZH04_STAWA</name>
<keyword evidence="1" id="KW-0812">Transmembrane</keyword>
<reference evidence="2 3" key="1">
    <citation type="submission" date="2018-08" db="EMBL/GenBank/DDBJ databases">
        <title>A genome reference for cultivated species of the human gut microbiota.</title>
        <authorList>
            <person name="Zou Y."/>
            <person name="Xue W."/>
            <person name="Luo G."/>
        </authorList>
    </citation>
    <scope>NUCLEOTIDE SEQUENCE [LARGE SCALE GENOMIC DNA]</scope>
    <source>
        <strain evidence="2 3">OM08-17AT</strain>
    </source>
</reference>
<keyword evidence="1" id="KW-1133">Transmembrane helix</keyword>
<dbReference type="EMBL" id="QSTD01000009">
    <property type="protein sequence ID" value="RGM28308.1"/>
    <property type="molecule type" value="Genomic_DNA"/>
</dbReference>
<evidence type="ECO:0000256" key="1">
    <source>
        <dbReference type="SAM" id="Phobius"/>
    </source>
</evidence>
<organism evidence="2 3">
    <name type="scientific">Staphylococcus warneri</name>
    <dbReference type="NCBI Taxonomy" id="1292"/>
    <lineage>
        <taxon>Bacteria</taxon>
        <taxon>Bacillati</taxon>
        <taxon>Bacillota</taxon>
        <taxon>Bacilli</taxon>
        <taxon>Bacillales</taxon>
        <taxon>Staphylococcaceae</taxon>
        <taxon>Staphylococcus</taxon>
    </lineage>
</organism>
<protein>
    <submittedName>
        <fullName evidence="2">Uncharacterized protein</fullName>
    </submittedName>
</protein>
<keyword evidence="1" id="KW-0472">Membrane</keyword>
<proteinExistence type="predicted"/>
<feature type="transmembrane region" description="Helical" evidence="1">
    <location>
        <begin position="6"/>
        <end position="26"/>
    </location>
</feature>
<dbReference type="RefSeq" id="WP_117725963.1">
    <property type="nucleotide sequence ID" value="NZ_CABMFV010000009.1"/>
</dbReference>
<dbReference type="AlphaFoldDB" id="A0A8B2ZH04"/>
<gene>
    <name evidence="2" type="ORF">DXC19_11530</name>
</gene>
<accession>A0A8B2ZH04</accession>
<evidence type="ECO:0000313" key="3">
    <source>
        <dbReference type="Proteomes" id="UP000261016"/>
    </source>
</evidence>
<comment type="caution">
    <text evidence="2">The sequence shown here is derived from an EMBL/GenBank/DDBJ whole genome shotgun (WGS) entry which is preliminary data.</text>
</comment>
<evidence type="ECO:0000313" key="2">
    <source>
        <dbReference type="EMBL" id="RGM28308.1"/>
    </source>
</evidence>
<sequence>MNPKVHYGLIAGLILILILTIVFGINQKNKSDSLERQIDNTPTLTKKNKNESIKPNEVKEYKQKLDNKMHEFLKGNYSDDDIFNDGTAGNAIYRLFTVAGLSGLDESSKKKDFEKRYKDVEFELENVSAQKESDGEVTVNSNVKIKIGKGQAEENKLISVTFDTNGNLNGGTLYDKSGKES</sequence>